<organism evidence="9 10">
    <name type="scientific">Cohnella herbarum</name>
    <dbReference type="NCBI Taxonomy" id="2728023"/>
    <lineage>
        <taxon>Bacteria</taxon>
        <taxon>Bacillati</taxon>
        <taxon>Bacillota</taxon>
        <taxon>Bacilli</taxon>
        <taxon>Bacillales</taxon>
        <taxon>Paenibacillaceae</taxon>
        <taxon>Cohnella</taxon>
    </lineage>
</organism>
<comment type="subcellular location">
    <subcellularLocation>
        <location evidence="1 7">Cell membrane</location>
        <topology evidence="1 7">Multi-pass membrane protein</topology>
    </subcellularLocation>
</comment>
<dbReference type="Pfam" id="PF00528">
    <property type="entry name" value="BPD_transp_1"/>
    <property type="match status" value="1"/>
</dbReference>
<dbReference type="PANTHER" id="PTHR30193">
    <property type="entry name" value="ABC TRANSPORTER PERMEASE PROTEIN"/>
    <property type="match status" value="1"/>
</dbReference>
<dbReference type="GO" id="GO:0055085">
    <property type="term" value="P:transmembrane transport"/>
    <property type="evidence" value="ECO:0007669"/>
    <property type="project" value="InterPro"/>
</dbReference>
<dbReference type="SUPFAM" id="SSF161098">
    <property type="entry name" value="MetI-like"/>
    <property type="match status" value="1"/>
</dbReference>
<keyword evidence="4 7" id="KW-0812">Transmembrane</keyword>
<evidence type="ECO:0000313" key="10">
    <source>
        <dbReference type="Proteomes" id="UP000502248"/>
    </source>
</evidence>
<keyword evidence="10" id="KW-1185">Reference proteome</keyword>
<dbReference type="EMBL" id="CP051680">
    <property type="protein sequence ID" value="QJD88079.1"/>
    <property type="molecule type" value="Genomic_DNA"/>
</dbReference>
<evidence type="ECO:0000313" key="9">
    <source>
        <dbReference type="EMBL" id="QJD88079.1"/>
    </source>
</evidence>
<evidence type="ECO:0000256" key="2">
    <source>
        <dbReference type="ARBA" id="ARBA00022448"/>
    </source>
</evidence>
<evidence type="ECO:0000256" key="6">
    <source>
        <dbReference type="ARBA" id="ARBA00023136"/>
    </source>
</evidence>
<keyword evidence="3" id="KW-1003">Cell membrane</keyword>
<feature type="transmembrane region" description="Helical" evidence="7">
    <location>
        <begin position="12"/>
        <end position="40"/>
    </location>
</feature>
<comment type="similarity">
    <text evidence="7">Belongs to the binding-protein-dependent transport system permease family.</text>
</comment>
<keyword evidence="5 7" id="KW-1133">Transmembrane helix</keyword>
<keyword evidence="2 7" id="KW-0813">Transport</keyword>
<dbReference type="AlphaFoldDB" id="A0A7Z2VRY6"/>
<dbReference type="InterPro" id="IPR000515">
    <property type="entry name" value="MetI-like"/>
</dbReference>
<evidence type="ECO:0000256" key="3">
    <source>
        <dbReference type="ARBA" id="ARBA00022475"/>
    </source>
</evidence>
<name>A0A7Z2VRY6_9BACL</name>
<protein>
    <submittedName>
        <fullName evidence="9">Sugar ABC transporter permease</fullName>
    </submittedName>
</protein>
<dbReference type="InterPro" id="IPR035906">
    <property type="entry name" value="MetI-like_sf"/>
</dbReference>
<gene>
    <name evidence="9" type="ORF">HH215_10135</name>
</gene>
<proteinExistence type="inferred from homology"/>
<feature type="domain" description="ABC transmembrane type-1" evidence="8">
    <location>
        <begin position="74"/>
        <end position="285"/>
    </location>
</feature>
<dbReference type="PANTHER" id="PTHR30193:SF41">
    <property type="entry name" value="DIACETYLCHITOBIOSE UPTAKE SYSTEM PERMEASE PROTEIN NGCF"/>
    <property type="match status" value="1"/>
</dbReference>
<reference evidence="9 10" key="1">
    <citation type="submission" date="2020-04" db="EMBL/GenBank/DDBJ databases">
        <title>Genome sequencing of novel species.</title>
        <authorList>
            <person name="Heo J."/>
            <person name="Kim S.-J."/>
            <person name="Kim J.-S."/>
            <person name="Hong S.-B."/>
            <person name="Kwon S.-W."/>
        </authorList>
    </citation>
    <scope>NUCLEOTIDE SEQUENCE [LARGE SCALE GENOMIC DNA]</scope>
    <source>
        <strain evidence="9 10">MFER-1</strain>
    </source>
</reference>
<evidence type="ECO:0000256" key="7">
    <source>
        <dbReference type="RuleBase" id="RU363032"/>
    </source>
</evidence>
<evidence type="ECO:0000256" key="4">
    <source>
        <dbReference type="ARBA" id="ARBA00022692"/>
    </source>
</evidence>
<feature type="transmembrane region" description="Helical" evidence="7">
    <location>
        <begin position="207"/>
        <end position="229"/>
    </location>
</feature>
<dbReference type="Proteomes" id="UP000502248">
    <property type="component" value="Chromosome"/>
</dbReference>
<evidence type="ECO:0000256" key="5">
    <source>
        <dbReference type="ARBA" id="ARBA00022989"/>
    </source>
</evidence>
<dbReference type="KEGG" id="cheb:HH215_10135"/>
<feature type="transmembrane region" description="Helical" evidence="7">
    <location>
        <begin position="74"/>
        <end position="99"/>
    </location>
</feature>
<dbReference type="Gene3D" id="1.10.3720.10">
    <property type="entry name" value="MetI-like"/>
    <property type="match status" value="1"/>
</dbReference>
<sequence length="296" mass="33342">MKLYNRGRYQNWLQQIIFIGPGLLFFILIVVAPFMMGFYYTFTDWDGISSHAKWSGMANLNKIFTDDARFWTSFWFTLRFTVVAVISTNVVAFALAMLLNQKLKTKNVLRTVIFLPNVIGGLLLGYIWYFIFVRGFAAIGESTGIELFNLAWLGTKETAFWGIVIVFVWQTAGYMMVIYIAALVSVPKEMLEAAKIDGANSRQMLRSIVIPMIMPAVTICLFLTTSNAFKMFDLNLSLTGGGPGYATESIALNIYREALTYSHYGLGTAKAMIFFFGVALITVTQVLLTKKREVEV</sequence>
<dbReference type="InterPro" id="IPR051393">
    <property type="entry name" value="ABC_transporter_permease"/>
</dbReference>
<keyword evidence="6 7" id="KW-0472">Membrane</keyword>
<evidence type="ECO:0000259" key="8">
    <source>
        <dbReference type="PROSITE" id="PS50928"/>
    </source>
</evidence>
<evidence type="ECO:0000256" key="1">
    <source>
        <dbReference type="ARBA" id="ARBA00004651"/>
    </source>
</evidence>
<dbReference type="PROSITE" id="PS50928">
    <property type="entry name" value="ABC_TM1"/>
    <property type="match status" value="1"/>
</dbReference>
<feature type="transmembrane region" description="Helical" evidence="7">
    <location>
        <begin position="111"/>
        <end position="139"/>
    </location>
</feature>
<dbReference type="CDD" id="cd06261">
    <property type="entry name" value="TM_PBP2"/>
    <property type="match status" value="1"/>
</dbReference>
<dbReference type="GO" id="GO:0005886">
    <property type="term" value="C:plasma membrane"/>
    <property type="evidence" value="ECO:0007669"/>
    <property type="project" value="UniProtKB-SubCell"/>
</dbReference>
<feature type="transmembrane region" description="Helical" evidence="7">
    <location>
        <begin position="159"/>
        <end position="186"/>
    </location>
</feature>
<accession>A0A7Z2VRY6</accession>
<feature type="transmembrane region" description="Helical" evidence="7">
    <location>
        <begin position="271"/>
        <end position="288"/>
    </location>
</feature>